<keyword evidence="2" id="KW-0812">Transmembrane</keyword>
<evidence type="ECO:0000256" key="2">
    <source>
        <dbReference type="ARBA" id="ARBA00022692"/>
    </source>
</evidence>
<organism evidence="7 8">
    <name type="scientific">Strigamia maritima</name>
    <name type="common">European centipede</name>
    <name type="synonym">Geophilus maritimus</name>
    <dbReference type="NCBI Taxonomy" id="126957"/>
    <lineage>
        <taxon>Eukaryota</taxon>
        <taxon>Metazoa</taxon>
        <taxon>Ecdysozoa</taxon>
        <taxon>Arthropoda</taxon>
        <taxon>Myriapoda</taxon>
        <taxon>Chilopoda</taxon>
        <taxon>Pleurostigmophora</taxon>
        <taxon>Geophilomorpha</taxon>
        <taxon>Linotaeniidae</taxon>
        <taxon>Strigamia</taxon>
    </lineage>
</organism>
<dbReference type="PhylomeDB" id="T1JI80"/>
<dbReference type="Proteomes" id="UP000014500">
    <property type="component" value="Unassembled WGS sequence"/>
</dbReference>
<dbReference type="PROSITE" id="PS50104">
    <property type="entry name" value="TIR"/>
    <property type="match status" value="1"/>
</dbReference>
<dbReference type="GO" id="GO:0005886">
    <property type="term" value="C:plasma membrane"/>
    <property type="evidence" value="ECO:0007669"/>
    <property type="project" value="TreeGrafter"/>
</dbReference>
<feature type="domain" description="TIR" evidence="6">
    <location>
        <begin position="74"/>
        <end position="198"/>
    </location>
</feature>
<keyword evidence="4" id="KW-1133">Transmembrane helix</keyword>
<dbReference type="SUPFAM" id="SSF52200">
    <property type="entry name" value="Toll/Interleukin receptor TIR domain"/>
    <property type="match status" value="1"/>
</dbReference>
<dbReference type="GO" id="GO:0007165">
    <property type="term" value="P:signal transduction"/>
    <property type="evidence" value="ECO:0007669"/>
    <property type="project" value="InterPro"/>
</dbReference>
<reference evidence="8" key="1">
    <citation type="submission" date="2011-05" db="EMBL/GenBank/DDBJ databases">
        <authorList>
            <person name="Richards S.R."/>
            <person name="Qu J."/>
            <person name="Jiang H."/>
            <person name="Jhangiani S.N."/>
            <person name="Agravi P."/>
            <person name="Goodspeed R."/>
            <person name="Gross S."/>
            <person name="Mandapat C."/>
            <person name="Jackson L."/>
            <person name="Mathew T."/>
            <person name="Pu L."/>
            <person name="Thornton R."/>
            <person name="Saada N."/>
            <person name="Wilczek-Boney K.B."/>
            <person name="Lee S."/>
            <person name="Kovar C."/>
            <person name="Wu Y."/>
            <person name="Scherer S.E."/>
            <person name="Worley K.C."/>
            <person name="Muzny D.M."/>
            <person name="Gibbs R."/>
        </authorList>
    </citation>
    <scope>NUCLEOTIDE SEQUENCE</scope>
    <source>
        <strain evidence="8">Brora</strain>
    </source>
</reference>
<sequence length="198" mass="22871">MPFTSKLSILYVNNNSLTEIDDEIESLSHLAEIKLANNSWKFVLNTYKSEILYYMFAKGICLRFVCEEDVDADKVYDAFVSYSSEDEDWIADFLVPGLESGIPSYKLCLHNRDWAAGEFISDQIVRSVRNSRRTILVLTDNYFKSGWSRLEFDIAYQQGLKDKVRRLIAVVPNEVPDLSKIDQEFKTFITLTTYLSLS</sequence>
<dbReference type="PRINTS" id="PR01537">
    <property type="entry name" value="INTRLKN1R1F"/>
</dbReference>
<keyword evidence="5" id="KW-0472">Membrane</keyword>
<dbReference type="Pfam" id="PF01582">
    <property type="entry name" value="TIR"/>
    <property type="match status" value="1"/>
</dbReference>
<evidence type="ECO:0000313" key="7">
    <source>
        <dbReference type="EnsemblMetazoa" id="SMAR013561-PA"/>
    </source>
</evidence>
<keyword evidence="8" id="KW-1185">Reference proteome</keyword>
<evidence type="ECO:0000313" key="8">
    <source>
        <dbReference type="Proteomes" id="UP000014500"/>
    </source>
</evidence>
<dbReference type="SMART" id="SM00255">
    <property type="entry name" value="TIR"/>
    <property type="match status" value="1"/>
</dbReference>
<dbReference type="EnsemblMetazoa" id="SMAR013561-RA">
    <property type="protein sequence ID" value="SMAR013561-PA"/>
    <property type="gene ID" value="SMAR013561"/>
</dbReference>
<dbReference type="InterPro" id="IPR032675">
    <property type="entry name" value="LRR_dom_sf"/>
</dbReference>
<dbReference type="AlphaFoldDB" id="T1JI80"/>
<dbReference type="OMA" id="RPELEDC"/>
<dbReference type="eggNOG" id="KOG4641">
    <property type="taxonomic scope" value="Eukaryota"/>
</dbReference>
<accession>T1JI80</accession>
<dbReference type="GO" id="GO:0045087">
    <property type="term" value="P:innate immune response"/>
    <property type="evidence" value="ECO:0007669"/>
    <property type="project" value="TreeGrafter"/>
</dbReference>
<reference evidence="7" key="2">
    <citation type="submission" date="2015-02" db="UniProtKB">
        <authorList>
            <consortium name="EnsemblMetazoa"/>
        </authorList>
    </citation>
    <scope>IDENTIFICATION</scope>
</reference>
<keyword evidence="3" id="KW-0732">Signal</keyword>
<evidence type="ECO:0000256" key="3">
    <source>
        <dbReference type="ARBA" id="ARBA00022729"/>
    </source>
</evidence>
<evidence type="ECO:0000256" key="5">
    <source>
        <dbReference type="ARBA" id="ARBA00023136"/>
    </source>
</evidence>
<proteinExistence type="predicted"/>
<dbReference type="PANTHER" id="PTHR24365:SF541">
    <property type="entry name" value="PROTEIN TOLL-RELATED"/>
    <property type="match status" value="1"/>
</dbReference>
<dbReference type="InterPro" id="IPR000157">
    <property type="entry name" value="TIR_dom"/>
</dbReference>
<dbReference type="PANTHER" id="PTHR24365">
    <property type="entry name" value="TOLL-LIKE RECEPTOR"/>
    <property type="match status" value="1"/>
</dbReference>
<comment type="subcellular location">
    <subcellularLocation>
        <location evidence="1">Membrane</location>
        <topology evidence="1">Single-pass membrane protein</topology>
    </subcellularLocation>
</comment>
<dbReference type="HOGENOM" id="CLU_1645509_0_0_1"/>
<dbReference type="Gene3D" id="3.40.50.10140">
    <property type="entry name" value="Toll/interleukin-1 receptor homology (TIR) domain"/>
    <property type="match status" value="1"/>
</dbReference>
<evidence type="ECO:0000259" key="6">
    <source>
        <dbReference type="PROSITE" id="PS50104"/>
    </source>
</evidence>
<evidence type="ECO:0000256" key="4">
    <source>
        <dbReference type="ARBA" id="ARBA00022989"/>
    </source>
</evidence>
<name>T1JI80_STRMM</name>
<dbReference type="STRING" id="126957.T1JI80"/>
<dbReference type="Gene3D" id="3.80.10.10">
    <property type="entry name" value="Ribonuclease Inhibitor"/>
    <property type="match status" value="1"/>
</dbReference>
<protein>
    <recommendedName>
        <fullName evidence="6">TIR domain-containing protein</fullName>
    </recommendedName>
</protein>
<evidence type="ECO:0000256" key="1">
    <source>
        <dbReference type="ARBA" id="ARBA00004167"/>
    </source>
</evidence>
<dbReference type="InterPro" id="IPR035897">
    <property type="entry name" value="Toll_tir_struct_dom_sf"/>
</dbReference>
<dbReference type="GO" id="GO:0038023">
    <property type="term" value="F:signaling receptor activity"/>
    <property type="evidence" value="ECO:0007669"/>
    <property type="project" value="TreeGrafter"/>
</dbReference>
<dbReference type="SUPFAM" id="SSF52075">
    <property type="entry name" value="Outer arm dynein light chain 1"/>
    <property type="match status" value="1"/>
</dbReference>
<dbReference type="EMBL" id="JH432127">
    <property type="status" value="NOT_ANNOTATED_CDS"/>
    <property type="molecule type" value="Genomic_DNA"/>
</dbReference>